<dbReference type="PANTHER" id="PTHR42971:SF1">
    <property type="entry name" value="TRNA (CYTIDINE(34)-2'-O)-METHYLTRANSFERASE"/>
    <property type="match status" value="1"/>
</dbReference>
<feature type="binding site" evidence="6 7">
    <location>
        <position position="153"/>
    </location>
    <ligand>
        <name>S-adenosyl-L-methionine</name>
        <dbReference type="ChEBI" id="CHEBI:59789"/>
    </ligand>
</feature>
<keyword evidence="1 6" id="KW-0963">Cytoplasm</keyword>
<gene>
    <name evidence="6" type="primary">trmL</name>
    <name evidence="9" type="ORF">CU102_07510</name>
</gene>
<comment type="function">
    <text evidence="6">Methylates the ribose at the nucleotide 34 wobble position in the two leucyl isoacceptors tRNA(Leu)(CmAA) and tRNA(Leu)(cmnm5UmAA). Catalyzes the methyl transfer from S-adenosyl-L-methionine to the 2'-OH of the wobble nucleotide.</text>
</comment>
<comment type="similarity">
    <text evidence="6">Belongs to the class IV-like SAM-binding methyltransferase superfamily. RNA methyltransferase TrmH family. TrmL subfamily.</text>
</comment>
<dbReference type="SUPFAM" id="SSF75217">
    <property type="entry name" value="alpha/beta knot"/>
    <property type="match status" value="1"/>
</dbReference>
<dbReference type="Gene3D" id="3.40.1280.10">
    <property type="match status" value="1"/>
</dbReference>
<accession>A0A2P7BTA1</accession>
<evidence type="ECO:0000259" key="8">
    <source>
        <dbReference type="Pfam" id="PF00588"/>
    </source>
</evidence>
<keyword evidence="4 6" id="KW-0949">S-adenosyl-L-methionine</keyword>
<organism evidence="9 10">
    <name type="scientific">Phyllobacterium brassicacearum</name>
    <dbReference type="NCBI Taxonomy" id="314235"/>
    <lineage>
        <taxon>Bacteria</taxon>
        <taxon>Pseudomonadati</taxon>
        <taxon>Pseudomonadota</taxon>
        <taxon>Alphaproteobacteria</taxon>
        <taxon>Hyphomicrobiales</taxon>
        <taxon>Phyllobacteriaceae</taxon>
        <taxon>Phyllobacterium</taxon>
    </lineage>
</organism>
<evidence type="ECO:0000256" key="3">
    <source>
        <dbReference type="ARBA" id="ARBA00022679"/>
    </source>
</evidence>
<dbReference type="Proteomes" id="UP000241444">
    <property type="component" value="Unassembled WGS sequence"/>
</dbReference>
<proteinExistence type="inferred from homology"/>
<reference evidence="10" key="1">
    <citation type="submission" date="2017-11" db="EMBL/GenBank/DDBJ databases">
        <authorList>
            <person name="Kuznetsova I."/>
            <person name="Sazanova A."/>
            <person name="Chirak E."/>
            <person name="Safronova V."/>
            <person name="Willems A."/>
        </authorList>
    </citation>
    <scope>NUCLEOTIDE SEQUENCE [LARGE SCALE GENOMIC DNA]</scope>
    <source>
        <strain evidence="10">STM 196</strain>
    </source>
</reference>
<dbReference type="GO" id="GO:0003723">
    <property type="term" value="F:RNA binding"/>
    <property type="evidence" value="ECO:0007669"/>
    <property type="project" value="InterPro"/>
</dbReference>
<dbReference type="GO" id="GO:0005737">
    <property type="term" value="C:cytoplasm"/>
    <property type="evidence" value="ECO:0007669"/>
    <property type="project" value="UniProtKB-SubCell"/>
</dbReference>
<keyword evidence="5 6" id="KW-0819">tRNA processing</keyword>
<dbReference type="HAMAP" id="MF_01885">
    <property type="entry name" value="tRNA_methyltr_TrmL"/>
    <property type="match status" value="1"/>
</dbReference>
<keyword evidence="10" id="KW-1185">Reference proteome</keyword>
<comment type="catalytic activity">
    <reaction evidence="6">
        <text>cytidine(34) in tRNA + S-adenosyl-L-methionine = 2'-O-methylcytidine(34) in tRNA + S-adenosyl-L-homocysteine + H(+)</text>
        <dbReference type="Rhea" id="RHEA:43084"/>
        <dbReference type="Rhea" id="RHEA-COMP:10331"/>
        <dbReference type="Rhea" id="RHEA-COMP:10332"/>
        <dbReference type="ChEBI" id="CHEBI:15378"/>
        <dbReference type="ChEBI" id="CHEBI:57856"/>
        <dbReference type="ChEBI" id="CHEBI:59789"/>
        <dbReference type="ChEBI" id="CHEBI:74495"/>
        <dbReference type="ChEBI" id="CHEBI:82748"/>
        <dbReference type="EC" id="2.1.1.207"/>
    </reaction>
</comment>
<sequence>MNAKGESPISSATVPWRSVADGARSLTDSRPDLRIALYQPDIPGNTGTILRMAACFGIGVDVIEPAGFDLSDRALKRAGMDYLEKAVLTRHADWKQFQEWRLREKHRLLLFSTKAAVPYTQFAFRKGDILLLGRESAGTPDDVHRAADARLIIPMVPGARSLNLALSAAIAAGEALRQLSLPE</sequence>
<evidence type="ECO:0000256" key="1">
    <source>
        <dbReference type="ARBA" id="ARBA00022490"/>
    </source>
</evidence>
<dbReference type="InterPro" id="IPR001537">
    <property type="entry name" value="SpoU_MeTrfase"/>
</dbReference>
<keyword evidence="3 6" id="KW-0808">Transferase</keyword>
<comment type="catalytic activity">
    <reaction evidence="6">
        <text>5-carboxymethylaminomethyluridine(34) in tRNA(Leu) + S-adenosyl-L-methionine = 5-carboxymethylaminomethyl-2'-O-methyluridine(34) in tRNA(Leu) + S-adenosyl-L-homocysteine + H(+)</text>
        <dbReference type="Rhea" id="RHEA:43088"/>
        <dbReference type="Rhea" id="RHEA-COMP:10333"/>
        <dbReference type="Rhea" id="RHEA-COMP:10334"/>
        <dbReference type="ChEBI" id="CHEBI:15378"/>
        <dbReference type="ChEBI" id="CHEBI:57856"/>
        <dbReference type="ChEBI" id="CHEBI:59789"/>
        <dbReference type="ChEBI" id="CHEBI:74508"/>
        <dbReference type="ChEBI" id="CHEBI:74511"/>
        <dbReference type="EC" id="2.1.1.207"/>
    </reaction>
</comment>
<dbReference type="Pfam" id="PF00588">
    <property type="entry name" value="SpoU_methylase"/>
    <property type="match status" value="1"/>
</dbReference>
<evidence type="ECO:0000256" key="6">
    <source>
        <dbReference type="HAMAP-Rule" id="MF_01885"/>
    </source>
</evidence>
<evidence type="ECO:0000313" key="9">
    <source>
        <dbReference type="EMBL" id="PSH69632.1"/>
    </source>
</evidence>
<feature type="binding site" evidence="6 7">
    <location>
        <position position="161"/>
    </location>
    <ligand>
        <name>S-adenosyl-L-methionine</name>
        <dbReference type="ChEBI" id="CHEBI:59789"/>
    </ligand>
</feature>
<evidence type="ECO:0000256" key="5">
    <source>
        <dbReference type="ARBA" id="ARBA00022694"/>
    </source>
</evidence>
<dbReference type="InterPro" id="IPR029026">
    <property type="entry name" value="tRNA_m1G_MTases_N"/>
</dbReference>
<comment type="subunit">
    <text evidence="6">Homodimer.</text>
</comment>
<dbReference type="InterPro" id="IPR029028">
    <property type="entry name" value="Alpha/beta_knot_MTases"/>
</dbReference>
<feature type="domain" description="tRNA/rRNA methyltransferase SpoU type" evidence="8">
    <location>
        <begin position="33"/>
        <end position="171"/>
    </location>
</feature>
<dbReference type="GO" id="GO:0141102">
    <property type="term" value="F:tRNA (5-carboxymethylaminomethyluridine(34)-2'-O)-methyltransferase activity"/>
    <property type="evidence" value="ECO:0007669"/>
    <property type="project" value="RHEA"/>
</dbReference>
<protein>
    <recommendedName>
        <fullName evidence="6">tRNA (cytidine(34)-2'-O)-methyltransferase</fullName>
        <ecNumber evidence="6">2.1.1.207</ecNumber>
    </recommendedName>
    <alternativeName>
        <fullName evidence="6">tRNA (cytidine/uridine-2'-O-)-methyltransferase TrmL</fullName>
    </alternativeName>
</protein>
<comment type="caution">
    <text evidence="9">The sequence shown here is derived from an EMBL/GenBank/DDBJ whole genome shotgun (WGS) entry which is preliminary data.</text>
</comment>
<name>A0A2P7BTA1_9HYPH</name>
<dbReference type="GO" id="GO:0002130">
    <property type="term" value="P:wobble position ribose methylation"/>
    <property type="evidence" value="ECO:0007669"/>
    <property type="project" value="TreeGrafter"/>
</dbReference>
<evidence type="ECO:0000256" key="2">
    <source>
        <dbReference type="ARBA" id="ARBA00022603"/>
    </source>
</evidence>
<comment type="subcellular location">
    <subcellularLocation>
        <location evidence="6">Cytoplasm</location>
    </subcellularLocation>
</comment>
<dbReference type="AlphaFoldDB" id="A0A2P7BTA1"/>
<evidence type="ECO:0000256" key="4">
    <source>
        <dbReference type="ARBA" id="ARBA00022691"/>
    </source>
</evidence>
<comment type="caution">
    <text evidence="6">Lacks conserved residue(s) required for the propagation of feature annotation.</text>
</comment>
<dbReference type="EC" id="2.1.1.207" evidence="6"/>
<dbReference type="CDD" id="cd18094">
    <property type="entry name" value="SpoU-like_TrmL"/>
    <property type="match status" value="1"/>
</dbReference>
<dbReference type="GO" id="GO:0141098">
    <property type="term" value="F:tRNA (cytidine(34)-2'-O)-methyltransferase activity"/>
    <property type="evidence" value="ECO:0007669"/>
    <property type="project" value="RHEA"/>
</dbReference>
<dbReference type="OrthoDB" id="9789043at2"/>
<feature type="binding site" evidence="6 7">
    <location>
        <position position="133"/>
    </location>
    <ligand>
        <name>S-adenosyl-L-methionine</name>
        <dbReference type="ChEBI" id="CHEBI:59789"/>
    </ligand>
</feature>
<dbReference type="PANTHER" id="PTHR42971">
    <property type="entry name" value="TRNA (CYTIDINE(34)-2'-O)-METHYLTRANSFERASE"/>
    <property type="match status" value="1"/>
</dbReference>
<evidence type="ECO:0000256" key="7">
    <source>
        <dbReference type="PIRSR" id="PIRSR029256-1"/>
    </source>
</evidence>
<keyword evidence="2 6" id="KW-0489">Methyltransferase</keyword>
<dbReference type="EMBL" id="PGGO01000004">
    <property type="protein sequence ID" value="PSH69632.1"/>
    <property type="molecule type" value="Genomic_DNA"/>
</dbReference>
<dbReference type="InterPro" id="IPR016914">
    <property type="entry name" value="TrmL"/>
</dbReference>
<evidence type="ECO:0000313" key="10">
    <source>
        <dbReference type="Proteomes" id="UP000241444"/>
    </source>
</evidence>
<dbReference type="PIRSF" id="PIRSF029256">
    <property type="entry name" value="SpoU_TrmH_prd"/>
    <property type="match status" value="1"/>
</dbReference>